<comment type="caution">
    <text evidence="2">The sequence shown here is derived from an EMBL/GenBank/DDBJ whole genome shotgun (WGS) entry which is preliminary data.</text>
</comment>
<dbReference type="OrthoDB" id="8479913at2"/>
<dbReference type="InterPro" id="IPR046579">
    <property type="entry name" value="DUF6639"/>
</dbReference>
<gene>
    <name evidence="2" type="ORF">TH25_17240</name>
</gene>
<organism evidence="2 3">
    <name type="scientific">Thalassospira profundimaris</name>
    <dbReference type="NCBI Taxonomy" id="502049"/>
    <lineage>
        <taxon>Bacteria</taxon>
        <taxon>Pseudomonadati</taxon>
        <taxon>Pseudomonadota</taxon>
        <taxon>Alphaproteobacteria</taxon>
        <taxon>Rhodospirillales</taxon>
        <taxon>Thalassospiraceae</taxon>
        <taxon>Thalassospira</taxon>
    </lineage>
</organism>
<protein>
    <recommendedName>
        <fullName evidence="4">Peptidase MA-like domain-containing protein</fullName>
    </recommendedName>
</protein>
<accession>A0A367WX03</accession>
<dbReference type="Pfam" id="PF20344">
    <property type="entry name" value="DUF6639"/>
    <property type="match status" value="1"/>
</dbReference>
<feature type="chain" id="PRO_5016851338" description="Peptidase MA-like domain-containing protein" evidence="1">
    <location>
        <begin position="31"/>
        <end position="246"/>
    </location>
</feature>
<evidence type="ECO:0000313" key="3">
    <source>
        <dbReference type="Proteomes" id="UP000252517"/>
    </source>
</evidence>
<dbReference type="Proteomes" id="UP000252517">
    <property type="component" value="Unassembled WGS sequence"/>
</dbReference>
<keyword evidence="1" id="KW-0732">Signal</keyword>
<evidence type="ECO:0008006" key="4">
    <source>
        <dbReference type="Google" id="ProtNLM"/>
    </source>
</evidence>
<sequence length="246" mass="27393">MMTGSIPIRMAALLLAAGLSQFSFVSSVNAQDSSGCEKRSLIVINATQSELVDACKALTDVVTYFRNIGFGASPDISITFQDRSLGTSGHASSAYGYFDATRSEIAMFRAFTAQPWGLDWDRQLASSFLRHELVHAALRANLKDDSARLRPEWHEFIAYTVQLALMDARLRARLLERYTHVGAFAHLTEVNEFTSRMNPETFAISAYKTYLVNGADKFIQKLLRFEVQPPPMSYPFPVLPGQIPGQ</sequence>
<feature type="signal peptide" evidence="1">
    <location>
        <begin position="1"/>
        <end position="30"/>
    </location>
</feature>
<dbReference type="RefSeq" id="WP_114089478.1">
    <property type="nucleotide sequence ID" value="NZ_JPWH01000015.1"/>
</dbReference>
<proteinExistence type="predicted"/>
<dbReference type="EMBL" id="JPWH01000015">
    <property type="protein sequence ID" value="RCK45975.1"/>
    <property type="molecule type" value="Genomic_DNA"/>
</dbReference>
<name>A0A367WX03_9PROT</name>
<evidence type="ECO:0000256" key="1">
    <source>
        <dbReference type="SAM" id="SignalP"/>
    </source>
</evidence>
<reference evidence="2 3" key="1">
    <citation type="submission" date="2014-07" db="EMBL/GenBank/DDBJ databases">
        <title>Draft genome sequence of Thalassospira profundimaris S25-3-2.</title>
        <authorList>
            <person name="Lai Q."/>
            <person name="Shao Z."/>
        </authorList>
    </citation>
    <scope>NUCLEOTIDE SEQUENCE [LARGE SCALE GENOMIC DNA]</scope>
    <source>
        <strain evidence="2 3">S25-3-2</strain>
    </source>
</reference>
<dbReference type="AlphaFoldDB" id="A0A367WX03"/>
<evidence type="ECO:0000313" key="2">
    <source>
        <dbReference type="EMBL" id="RCK45975.1"/>
    </source>
</evidence>